<proteinExistence type="predicted"/>
<reference evidence="1" key="1">
    <citation type="journal article" date="2020" name="Nature">
        <title>Giant virus diversity and host interactions through global metagenomics.</title>
        <authorList>
            <person name="Schulz F."/>
            <person name="Roux S."/>
            <person name="Paez-Espino D."/>
            <person name="Jungbluth S."/>
            <person name="Walsh D.A."/>
            <person name="Denef V.J."/>
            <person name="McMahon K.D."/>
            <person name="Konstantinidis K.T."/>
            <person name="Eloe-Fadrosh E.A."/>
            <person name="Kyrpides N.C."/>
            <person name="Woyke T."/>
        </authorList>
    </citation>
    <scope>NUCLEOTIDE SEQUENCE</scope>
    <source>
        <strain evidence="1">GVMAG-M-3300013004-44</strain>
    </source>
</reference>
<protein>
    <submittedName>
        <fullName evidence="1">Uncharacterized protein</fullName>
    </submittedName>
</protein>
<sequence length="125" mass="14680">MFEMISEEKSSESESQQRAQVLYHVDRGNAVILDVNWNTQENKAVFRNESNQDSFINVPREARITIRQVLHMRQVDMHQITVNDIIIPRSWEWNRILDSPVEEVETCQIEIWSYNGQIGILEHAG</sequence>
<dbReference type="AlphaFoldDB" id="A0A6C0BI88"/>
<organism evidence="1">
    <name type="scientific">viral metagenome</name>
    <dbReference type="NCBI Taxonomy" id="1070528"/>
    <lineage>
        <taxon>unclassified sequences</taxon>
        <taxon>metagenomes</taxon>
        <taxon>organismal metagenomes</taxon>
    </lineage>
</organism>
<accession>A0A6C0BI88</accession>
<name>A0A6C0BI88_9ZZZZ</name>
<evidence type="ECO:0000313" key="1">
    <source>
        <dbReference type="EMBL" id="QHS91424.1"/>
    </source>
</evidence>
<dbReference type="EMBL" id="MN739161">
    <property type="protein sequence ID" value="QHS91424.1"/>
    <property type="molecule type" value="Genomic_DNA"/>
</dbReference>